<feature type="domain" description="TIL" evidence="2">
    <location>
        <begin position="50"/>
        <end position="105"/>
    </location>
</feature>
<sequence length="108" mass="12071">MGSLKLIILVVVGVVYLSLCSGEDHSELTKIIYKVPYINKIIISNLFAECGSHEHWRDDYEPGCESTCEKPIPPSDCNITVVPGCACNLLYLRNKEHHCVSLVKCYIS</sequence>
<organism evidence="3 4">
    <name type="scientific">Ignelater luminosus</name>
    <name type="common">Cucubano</name>
    <name type="synonym">Pyrophorus luminosus</name>
    <dbReference type="NCBI Taxonomy" id="2038154"/>
    <lineage>
        <taxon>Eukaryota</taxon>
        <taxon>Metazoa</taxon>
        <taxon>Ecdysozoa</taxon>
        <taxon>Arthropoda</taxon>
        <taxon>Hexapoda</taxon>
        <taxon>Insecta</taxon>
        <taxon>Pterygota</taxon>
        <taxon>Neoptera</taxon>
        <taxon>Endopterygota</taxon>
        <taxon>Coleoptera</taxon>
        <taxon>Polyphaga</taxon>
        <taxon>Elateriformia</taxon>
        <taxon>Elateroidea</taxon>
        <taxon>Elateridae</taxon>
        <taxon>Agrypninae</taxon>
        <taxon>Pyrophorini</taxon>
        <taxon>Ignelater</taxon>
    </lineage>
</organism>
<dbReference type="CDD" id="cd19941">
    <property type="entry name" value="TIL"/>
    <property type="match status" value="1"/>
</dbReference>
<protein>
    <recommendedName>
        <fullName evidence="2">TIL domain-containing protein</fullName>
    </recommendedName>
</protein>
<dbReference type="AlphaFoldDB" id="A0A8K0D588"/>
<dbReference type="SUPFAM" id="SSF57567">
    <property type="entry name" value="Serine protease inhibitors"/>
    <property type="match status" value="1"/>
</dbReference>
<reference evidence="3" key="1">
    <citation type="submission" date="2019-08" db="EMBL/GenBank/DDBJ databases">
        <title>The genome of the North American firefly Photinus pyralis.</title>
        <authorList>
            <consortium name="Photinus pyralis genome working group"/>
            <person name="Fallon T.R."/>
            <person name="Sander Lower S.E."/>
            <person name="Weng J.-K."/>
        </authorList>
    </citation>
    <scope>NUCLEOTIDE SEQUENCE</scope>
    <source>
        <strain evidence="3">TRF0915ILg1</strain>
        <tissue evidence="3">Whole body</tissue>
    </source>
</reference>
<dbReference type="Proteomes" id="UP000801492">
    <property type="component" value="Unassembled WGS sequence"/>
</dbReference>
<keyword evidence="1" id="KW-0732">Signal</keyword>
<feature type="chain" id="PRO_5035426764" description="TIL domain-containing protein" evidence="1">
    <location>
        <begin position="23"/>
        <end position="108"/>
    </location>
</feature>
<keyword evidence="4" id="KW-1185">Reference proteome</keyword>
<dbReference type="InterPro" id="IPR002919">
    <property type="entry name" value="TIL_dom"/>
</dbReference>
<dbReference type="Gene3D" id="2.10.25.10">
    <property type="entry name" value="Laminin"/>
    <property type="match status" value="1"/>
</dbReference>
<evidence type="ECO:0000313" key="4">
    <source>
        <dbReference type="Proteomes" id="UP000801492"/>
    </source>
</evidence>
<dbReference type="EMBL" id="VTPC01004708">
    <property type="protein sequence ID" value="KAF2896838.1"/>
    <property type="molecule type" value="Genomic_DNA"/>
</dbReference>
<evidence type="ECO:0000313" key="3">
    <source>
        <dbReference type="EMBL" id="KAF2896838.1"/>
    </source>
</evidence>
<evidence type="ECO:0000256" key="1">
    <source>
        <dbReference type="SAM" id="SignalP"/>
    </source>
</evidence>
<accession>A0A8K0D588</accession>
<feature type="signal peptide" evidence="1">
    <location>
        <begin position="1"/>
        <end position="22"/>
    </location>
</feature>
<evidence type="ECO:0000259" key="2">
    <source>
        <dbReference type="Pfam" id="PF01826"/>
    </source>
</evidence>
<comment type="caution">
    <text evidence="3">The sequence shown here is derived from an EMBL/GenBank/DDBJ whole genome shotgun (WGS) entry which is preliminary data.</text>
</comment>
<dbReference type="InterPro" id="IPR036084">
    <property type="entry name" value="Ser_inhib-like_sf"/>
</dbReference>
<gene>
    <name evidence="3" type="ORF">ILUMI_09331</name>
</gene>
<name>A0A8K0D588_IGNLU</name>
<dbReference type="Pfam" id="PF01826">
    <property type="entry name" value="TIL"/>
    <property type="match status" value="1"/>
</dbReference>
<proteinExistence type="predicted"/>